<dbReference type="Proteomes" id="UP000266673">
    <property type="component" value="Unassembled WGS sequence"/>
</dbReference>
<evidence type="ECO:0000256" key="1">
    <source>
        <dbReference type="SAM" id="Phobius"/>
    </source>
</evidence>
<accession>A0A397VW73</accession>
<name>A0A397VW73_9GLOM</name>
<reference evidence="2 3" key="1">
    <citation type="submission" date="2018-06" db="EMBL/GenBank/DDBJ databases">
        <title>Comparative genomics reveals the genomic features of Rhizophagus irregularis, R. cerebriforme, R. diaphanum and Gigaspora rosea, and their symbiotic lifestyle signature.</title>
        <authorList>
            <person name="Morin E."/>
            <person name="San Clemente H."/>
            <person name="Chen E.C.H."/>
            <person name="De La Providencia I."/>
            <person name="Hainaut M."/>
            <person name="Kuo A."/>
            <person name="Kohler A."/>
            <person name="Murat C."/>
            <person name="Tang N."/>
            <person name="Roy S."/>
            <person name="Loubradou J."/>
            <person name="Henrissat B."/>
            <person name="Grigoriev I.V."/>
            <person name="Corradi N."/>
            <person name="Roux C."/>
            <person name="Martin F.M."/>
        </authorList>
    </citation>
    <scope>NUCLEOTIDE SEQUENCE [LARGE SCALE GENOMIC DNA]</scope>
    <source>
        <strain evidence="2 3">DAOM 194757</strain>
    </source>
</reference>
<evidence type="ECO:0000313" key="3">
    <source>
        <dbReference type="Proteomes" id="UP000266673"/>
    </source>
</evidence>
<keyword evidence="1" id="KW-0812">Transmembrane</keyword>
<sequence>MCLLRAYMVVVYIRYIFFLNYIASILYRCVLRYLFFNTYGRYNFMNIRDLR</sequence>
<keyword evidence="1" id="KW-1133">Transmembrane helix</keyword>
<keyword evidence="3" id="KW-1185">Reference proteome</keyword>
<protein>
    <submittedName>
        <fullName evidence="2">Uncharacterized protein</fullName>
    </submittedName>
</protein>
<keyword evidence="1" id="KW-0472">Membrane</keyword>
<proteinExistence type="predicted"/>
<evidence type="ECO:0000313" key="2">
    <source>
        <dbReference type="EMBL" id="RIB26835.1"/>
    </source>
</evidence>
<organism evidence="2 3">
    <name type="scientific">Gigaspora rosea</name>
    <dbReference type="NCBI Taxonomy" id="44941"/>
    <lineage>
        <taxon>Eukaryota</taxon>
        <taxon>Fungi</taxon>
        <taxon>Fungi incertae sedis</taxon>
        <taxon>Mucoromycota</taxon>
        <taxon>Glomeromycotina</taxon>
        <taxon>Glomeromycetes</taxon>
        <taxon>Diversisporales</taxon>
        <taxon>Gigasporaceae</taxon>
        <taxon>Gigaspora</taxon>
    </lineage>
</organism>
<dbReference type="AlphaFoldDB" id="A0A397VW73"/>
<comment type="caution">
    <text evidence="2">The sequence shown here is derived from an EMBL/GenBank/DDBJ whole genome shotgun (WGS) entry which is preliminary data.</text>
</comment>
<feature type="transmembrane region" description="Helical" evidence="1">
    <location>
        <begin position="12"/>
        <end position="35"/>
    </location>
</feature>
<dbReference type="EMBL" id="QKWP01000120">
    <property type="protein sequence ID" value="RIB26835.1"/>
    <property type="molecule type" value="Genomic_DNA"/>
</dbReference>
<gene>
    <name evidence="2" type="ORF">C2G38_2063730</name>
</gene>